<dbReference type="EMBL" id="JABBXD010000002">
    <property type="protein sequence ID" value="MBD3585474.1"/>
    <property type="molecule type" value="Genomic_DNA"/>
</dbReference>
<comment type="caution">
    <text evidence="1">The sequence shown here is derived from an EMBL/GenBank/DDBJ whole genome shotgun (WGS) entry which is preliminary data.</text>
</comment>
<evidence type="ECO:0000313" key="1">
    <source>
        <dbReference type="EMBL" id="MBD3585474.1"/>
    </source>
</evidence>
<sequence length="121" mass="14108">MFTTGNGNNRICPDEPLNETHLDAITQQTFDWFYDCLSEEKMVPLLKRHYEIYERPGGWQFIHIVCCVVKGDVERLQSYLDAFKAGDRMEFIPLIKQEFFEKAIPIAKAYRAGTLTLPVQF</sequence>
<reference evidence="1 2" key="1">
    <citation type="submission" date="2020-04" db="EMBL/GenBank/DDBJ databases">
        <title>Salinimonas sp. HHU 13199.</title>
        <authorList>
            <person name="Cui X."/>
            <person name="Zhang D."/>
        </authorList>
    </citation>
    <scope>NUCLEOTIDE SEQUENCE [LARGE SCALE GENOMIC DNA]</scope>
    <source>
        <strain evidence="1 2">HHU 13199</strain>
    </source>
</reference>
<accession>A0ABR8LNF7</accession>
<keyword evidence="2" id="KW-1185">Reference proteome</keyword>
<gene>
    <name evidence="1" type="ORF">HHX48_07000</name>
</gene>
<proteinExistence type="predicted"/>
<protein>
    <submittedName>
        <fullName evidence="1">Uncharacterized protein</fullName>
    </submittedName>
</protein>
<name>A0ABR8LNF7_9ALTE</name>
<dbReference type="Pfam" id="PF22499">
    <property type="entry name" value="DUF6990"/>
    <property type="match status" value="1"/>
</dbReference>
<dbReference type="InterPro" id="IPR054259">
    <property type="entry name" value="DUF6990"/>
</dbReference>
<dbReference type="Proteomes" id="UP000624419">
    <property type="component" value="Unassembled WGS sequence"/>
</dbReference>
<evidence type="ECO:0000313" key="2">
    <source>
        <dbReference type="Proteomes" id="UP000624419"/>
    </source>
</evidence>
<organism evidence="1 2">
    <name type="scientific">Salinimonas profundi</name>
    <dbReference type="NCBI Taxonomy" id="2729140"/>
    <lineage>
        <taxon>Bacteria</taxon>
        <taxon>Pseudomonadati</taxon>
        <taxon>Pseudomonadota</taxon>
        <taxon>Gammaproteobacteria</taxon>
        <taxon>Alteromonadales</taxon>
        <taxon>Alteromonadaceae</taxon>
        <taxon>Alteromonas/Salinimonas group</taxon>
        <taxon>Salinimonas</taxon>
    </lineage>
</organism>